<dbReference type="Proteomes" id="UP000664032">
    <property type="component" value="Unassembled WGS sequence"/>
</dbReference>
<evidence type="ECO:0000313" key="1">
    <source>
        <dbReference type="EMBL" id="KAH9485221.1"/>
    </source>
</evidence>
<gene>
    <name evidence="1" type="ORF">JR316_0002128</name>
</gene>
<comment type="caution">
    <text evidence="1">The sequence shown here is derived from an EMBL/GenBank/DDBJ whole genome shotgun (WGS) entry which is preliminary data.</text>
</comment>
<protein>
    <submittedName>
        <fullName evidence="1">Uncharacterized protein</fullName>
    </submittedName>
</protein>
<keyword evidence="2" id="KW-1185">Reference proteome</keyword>
<organism evidence="1 2">
    <name type="scientific">Psilocybe cubensis</name>
    <name type="common">Psychedelic mushroom</name>
    <name type="synonym">Stropharia cubensis</name>
    <dbReference type="NCBI Taxonomy" id="181762"/>
    <lineage>
        <taxon>Eukaryota</taxon>
        <taxon>Fungi</taxon>
        <taxon>Dikarya</taxon>
        <taxon>Basidiomycota</taxon>
        <taxon>Agaricomycotina</taxon>
        <taxon>Agaricomycetes</taxon>
        <taxon>Agaricomycetidae</taxon>
        <taxon>Agaricales</taxon>
        <taxon>Agaricineae</taxon>
        <taxon>Strophariaceae</taxon>
        <taxon>Psilocybe</taxon>
    </lineage>
</organism>
<reference evidence="1" key="1">
    <citation type="submission" date="2021-10" db="EMBL/GenBank/DDBJ databases">
        <title>Psilocybe cubensis genome.</title>
        <authorList>
            <person name="Mckernan K.J."/>
            <person name="Crawford S."/>
            <person name="Trippe A."/>
            <person name="Kane L.T."/>
            <person name="Mclaughlin S."/>
        </authorList>
    </citation>
    <scope>NUCLEOTIDE SEQUENCE</scope>
    <source>
        <strain evidence="1">MGC-MH-2018</strain>
    </source>
</reference>
<dbReference type="EMBL" id="JAFIQS020000002">
    <property type="protein sequence ID" value="KAH9485221.1"/>
    <property type="molecule type" value="Genomic_DNA"/>
</dbReference>
<accession>A0ACB8HBJ2</accession>
<proteinExistence type="predicted"/>
<sequence>MPASMQLVKIWTIILLGIGYQTAAQSPPPSNLPPATPGVFTAQASIIIDAPIETAWEVLLDFPSYPEWNPFVRSQVVTNTLFIPLADQTPHESLRLIIQAQIPPLPLPVDADTPPNLLHSQTSYENITTIDASSHRAAWRQIMIPGAVLNAERWQALSPVAGGGTYYEAREVFSGPVGYVVETLFAEGLQAGFEAQAVAFKARVEGLIY</sequence>
<name>A0ACB8HBJ2_PSICU</name>
<evidence type="ECO:0000313" key="2">
    <source>
        <dbReference type="Proteomes" id="UP000664032"/>
    </source>
</evidence>